<sequence length="45" mass="5317">MLKYNIEELRQKLNTVIANGDNYDVIYSISVELDELIAAFYKENY</sequence>
<dbReference type="GO" id="GO:0046983">
    <property type="term" value="F:protein dimerization activity"/>
    <property type="evidence" value="ECO:0007669"/>
    <property type="project" value="InterPro"/>
</dbReference>
<protein>
    <recommendedName>
        <fullName evidence="3">Spo0E like sporulation regulatory protein</fullName>
    </recommendedName>
</protein>
<dbReference type="Proteomes" id="UP000579281">
    <property type="component" value="Unassembled WGS sequence"/>
</dbReference>
<dbReference type="Gene3D" id="4.10.280.10">
    <property type="entry name" value="Helix-loop-helix DNA-binding domain"/>
    <property type="match status" value="1"/>
</dbReference>
<gene>
    <name evidence="1" type="ORF">HNQ80_003120</name>
</gene>
<dbReference type="Pfam" id="PF09388">
    <property type="entry name" value="SpoOE-like"/>
    <property type="match status" value="1"/>
</dbReference>
<proteinExistence type="predicted"/>
<dbReference type="EMBL" id="JACHEN010000019">
    <property type="protein sequence ID" value="MBB6217015.1"/>
    <property type="molecule type" value="Genomic_DNA"/>
</dbReference>
<dbReference type="SUPFAM" id="SSF140500">
    <property type="entry name" value="BAS1536-like"/>
    <property type="match status" value="1"/>
</dbReference>
<name>A0A841L3W3_9FIRM</name>
<keyword evidence="2" id="KW-1185">Reference proteome</keyword>
<evidence type="ECO:0000313" key="2">
    <source>
        <dbReference type="Proteomes" id="UP000579281"/>
    </source>
</evidence>
<dbReference type="InterPro" id="IPR018540">
    <property type="entry name" value="Spo0E-like"/>
</dbReference>
<evidence type="ECO:0000313" key="1">
    <source>
        <dbReference type="EMBL" id="MBB6217015.1"/>
    </source>
</evidence>
<dbReference type="AlphaFoldDB" id="A0A841L3W3"/>
<reference evidence="1 2" key="1">
    <citation type="submission" date="2020-08" db="EMBL/GenBank/DDBJ databases">
        <title>Genomic Encyclopedia of Type Strains, Phase IV (KMG-IV): sequencing the most valuable type-strain genomes for metagenomic binning, comparative biology and taxonomic classification.</title>
        <authorList>
            <person name="Goeker M."/>
        </authorList>
    </citation>
    <scope>NUCLEOTIDE SEQUENCE [LARGE SCALE GENOMIC DNA]</scope>
    <source>
        <strain evidence="1 2">DSM 103526</strain>
    </source>
</reference>
<evidence type="ECO:0008006" key="3">
    <source>
        <dbReference type="Google" id="ProtNLM"/>
    </source>
</evidence>
<dbReference type="InterPro" id="IPR036638">
    <property type="entry name" value="HLH_DNA-bd_sf"/>
</dbReference>
<dbReference type="GO" id="GO:0043937">
    <property type="term" value="P:regulation of sporulation"/>
    <property type="evidence" value="ECO:0007669"/>
    <property type="project" value="InterPro"/>
</dbReference>
<dbReference type="InterPro" id="IPR037208">
    <property type="entry name" value="Spo0E-like_sf"/>
</dbReference>
<accession>A0A841L3W3</accession>
<dbReference type="RefSeq" id="WP_184311534.1">
    <property type="nucleotide sequence ID" value="NZ_JACHEN010000019.1"/>
</dbReference>
<organism evidence="1 2">
    <name type="scientific">Anaerosolibacter carboniphilus</name>
    <dbReference type="NCBI Taxonomy" id="1417629"/>
    <lineage>
        <taxon>Bacteria</taxon>
        <taxon>Bacillati</taxon>
        <taxon>Bacillota</taxon>
        <taxon>Clostridia</taxon>
        <taxon>Peptostreptococcales</taxon>
        <taxon>Thermotaleaceae</taxon>
        <taxon>Anaerosolibacter</taxon>
    </lineage>
</organism>
<comment type="caution">
    <text evidence="1">The sequence shown here is derived from an EMBL/GenBank/DDBJ whole genome shotgun (WGS) entry which is preliminary data.</text>
</comment>